<dbReference type="EnsemblPlants" id="Pp3c3_36620V3.2">
    <property type="protein sequence ID" value="PAC:32944851.CDS.1"/>
    <property type="gene ID" value="Pp3c3_36620"/>
</dbReference>
<dbReference type="AlphaFoldDB" id="A0A2K1KXG5"/>
<dbReference type="Gramene" id="Pp3c3_36620V3.1">
    <property type="protein sequence ID" value="PAC:32944850.CDS.1"/>
    <property type="gene ID" value="Pp3c3_36620"/>
</dbReference>
<dbReference type="EnsemblPlants" id="Pp3c3_36620V3.1">
    <property type="protein sequence ID" value="PAC:32944850.CDS.1"/>
    <property type="gene ID" value="Pp3c3_36620"/>
</dbReference>
<reference evidence="2 4" key="2">
    <citation type="journal article" date="2018" name="Plant J.">
        <title>The Physcomitrella patens chromosome-scale assembly reveals moss genome structure and evolution.</title>
        <authorList>
            <person name="Lang D."/>
            <person name="Ullrich K.K."/>
            <person name="Murat F."/>
            <person name="Fuchs J."/>
            <person name="Jenkins J."/>
            <person name="Haas F.B."/>
            <person name="Piednoel M."/>
            <person name="Gundlach H."/>
            <person name="Van Bel M."/>
            <person name="Meyberg R."/>
            <person name="Vives C."/>
            <person name="Morata J."/>
            <person name="Symeonidi A."/>
            <person name="Hiss M."/>
            <person name="Muchero W."/>
            <person name="Kamisugi Y."/>
            <person name="Saleh O."/>
            <person name="Blanc G."/>
            <person name="Decker E.L."/>
            <person name="van Gessel N."/>
            <person name="Grimwood J."/>
            <person name="Hayes R.D."/>
            <person name="Graham S.W."/>
            <person name="Gunter L.E."/>
            <person name="McDaniel S.F."/>
            <person name="Hoernstein S.N.W."/>
            <person name="Larsson A."/>
            <person name="Li F.W."/>
            <person name="Perroud P.F."/>
            <person name="Phillips J."/>
            <person name="Ranjan P."/>
            <person name="Rokshar D.S."/>
            <person name="Rothfels C.J."/>
            <person name="Schneider L."/>
            <person name="Shu S."/>
            <person name="Stevenson D.W."/>
            <person name="Thummler F."/>
            <person name="Tillich M."/>
            <person name="Villarreal Aguilar J.C."/>
            <person name="Widiez T."/>
            <person name="Wong G.K."/>
            <person name="Wymore A."/>
            <person name="Zhang Y."/>
            <person name="Zimmer A.D."/>
            <person name="Quatrano R.S."/>
            <person name="Mayer K.F.X."/>
            <person name="Goodstein D."/>
            <person name="Casacuberta J.M."/>
            <person name="Vandepoele K."/>
            <person name="Reski R."/>
            <person name="Cuming A.C."/>
            <person name="Tuskan G.A."/>
            <person name="Maumus F."/>
            <person name="Salse J."/>
            <person name="Schmutz J."/>
            <person name="Rensing S.A."/>
        </authorList>
    </citation>
    <scope>NUCLEOTIDE SEQUENCE [LARGE SCALE GENOMIC DNA]</scope>
    <source>
        <strain evidence="3 4">cv. Gransden 2004</strain>
    </source>
</reference>
<dbReference type="PaxDb" id="3218-PP1S96_75V6.1"/>
<dbReference type="InParanoid" id="A0A2K1KXG5"/>
<keyword evidence="4" id="KW-1185">Reference proteome</keyword>
<proteinExistence type="predicted"/>
<protein>
    <submittedName>
        <fullName evidence="2 3">Uncharacterized protein</fullName>
    </submittedName>
</protein>
<evidence type="ECO:0000313" key="4">
    <source>
        <dbReference type="Proteomes" id="UP000006727"/>
    </source>
</evidence>
<organism evidence="2">
    <name type="scientific">Physcomitrium patens</name>
    <name type="common">Spreading-leaved earth moss</name>
    <name type="synonym">Physcomitrella patens</name>
    <dbReference type="NCBI Taxonomy" id="3218"/>
    <lineage>
        <taxon>Eukaryota</taxon>
        <taxon>Viridiplantae</taxon>
        <taxon>Streptophyta</taxon>
        <taxon>Embryophyta</taxon>
        <taxon>Bryophyta</taxon>
        <taxon>Bryophytina</taxon>
        <taxon>Bryopsida</taxon>
        <taxon>Funariidae</taxon>
        <taxon>Funariales</taxon>
        <taxon>Funariaceae</taxon>
        <taxon>Physcomitrium</taxon>
    </lineage>
</organism>
<feature type="region of interest" description="Disordered" evidence="1">
    <location>
        <begin position="24"/>
        <end position="58"/>
    </location>
</feature>
<evidence type="ECO:0000313" key="3">
    <source>
        <dbReference type="EnsemblPlants" id="PAC:32944850.CDS.1"/>
    </source>
</evidence>
<dbReference type="EMBL" id="ABEU02000003">
    <property type="protein sequence ID" value="PNR58477.1"/>
    <property type="molecule type" value="Genomic_DNA"/>
</dbReference>
<reference evidence="3" key="3">
    <citation type="submission" date="2020-12" db="UniProtKB">
        <authorList>
            <consortium name="EnsemblPlants"/>
        </authorList>
    </citation>
    <scope>IDENTIFICATION</scope>
</reference>
<evidence type="ECO:0000256" key="1">
    <source>
        <dbReference type="SAM" id="MobiDB-lite"/>
    </source>
</evidence>
<dbReference type="Gramene" id="Pp3c3_36620V3.2">
    <property type="protein sequence ID" value="PAC:32944851.CDS.1"/>
    <property type="gene ID" value="Pp3c3_36620"/>
</dbReference>
<evidence type="ECO:0000313" key="2">
    <source>
        <dbReference type="EMBL" id="PNR58477.1"/>
    </source>
</evidence>
<feature type="compositionally biased region" description="Basic and acidic residues" evidence="1">
    <location>
        <begin position="30"/>
        <end position="43"/>
    </location>
</feature>
<accession>A0A2K1KXG5</accession>
<reference evidence="2 4" key="1">
    <citation type="journal article" date="2008" name="Science">
        <title>The Physcomitrella genome reveals evolutionary insights into the conquest of land by plants.</title>
        <authorList>
            <person name="Rensing S."/>
            <person name="Lang D."/>
            <person name="Zimmer A."/>
            <person name="Terry A."/>
            <person name="Salamov A."/>
            <person name="Shapiro H."/>
            <person name="Nishiyama T."/>
            <person name="Perroud P.-F."/>
            <person name="Lindquist E."/>
            <person name="Kamisugi Y."/>
            <person name="Tanahashi T."/>
            <person name="Sakakibara K."/>
            <person name="Fujita T."/>
            <person name="Oishi K."/>
            <person name="Shin-I T."/>
            <person name="Kuroki Y."/>
            <person name="Toyoda A."/>
            <person name="Suzuki Y."/>
            <person name="Hashimoto A."/>
            <person name="Yamaguchi K."/>
            <person name="Sugano A."/>
            <person name="Kohara Y."/>
            <person name="Fujiyama A."/>
            <person name="Anterola A."/>
            <person name="Aoki S."/>
            <person name="Ashton N."/>
            <person name="Barbazuk W.B."/>
            <person name="Barker E."/>
            <person name="Bennetzen J."/>
            <person name="Bezanilla M."/>
            <person name="Blankenship R."/>
            <person name="Cho S.H."/>
            <person name="Dutcher S."/>
            <person name="Estelle M."/>
            <person name="Fawcett J.A."/>
            <person name="Gundlach H."/>
            <person name="Hanada K."/>
            <person name="Heyl A."/>
            <person name="Hicks K.A."/>
            <person name="Hugh J."/>
            <person name="Lohr M."/>
            <person name="Mayer K."/>
            <person name="Melkozernov A."/>
            <person name="Murata T."/>
            <person name="Nelson D."/>
            <person name="Pils B."/>
            <person name="Prigge M."/>
            <person name="Reiss B."/>
            <person name="Renner T."/>
            <person name="Rombauts S."/>
            <person name="Rushton P."/>
            <person name="Sanderfoot A."/>
            <person name="Schween G."/>
            <person name="Shiu S.-H."/>
            <person name="Stueber K."/>
            <person name="Theodoulou F.L."/>
            <person name="Tu H."/>
            <person name="Van de Peer Y."/>
            <person name="Verrier P.J."/>
            <person name="Waters E."/>
            <person name="Wood A."/>
            <person name="Yang L."/>
            <person name="Cove D."/>
            <person name="Cuming A."/>
            <person name="Hasebe M."/>
            <person name="Lucas S."/>
            <person name="Mishler D.B."/>
            <person name="Reski R."/>
            <person name="Grigoriev I."/>
            <person name="Quatrano R.S."/>
            <person name="Boore J.L."/>
        </authorList>
    </citation>
    <scope>NUCLEOTIDE SEQUENCE [LARGE SCALE GENOMIC DNA]</scope>
    <source>
        <strain evidence="3 4">cv. Gransden 2004</strain>
    </source>
</reference>
<gene>
    <name evidence="2" type="ORF">PHYPA_005472</name>
</gene>
<dbReference type="Proteomes" id="UP000006727">
    <property type="component" value="Chromosome 3"/>
</dbReference>
<sequence length="92" mass="10490">MIKHRELATLLINSSIYCEGAEGAAPSRHGFHEARDNGAKDQSDGQGRGMQSLRDRSRRLLRPCRNLQILTKRMKFLHSSRSFKELQRAVVV</sequence>
<name>A0A2K1KXG5_PHYPA</name>